<reference evidence="2 3" key="1">
    <citation type="submission" date="2023-08" db="EMBL/GenBank/DDBJ databases">
        <title>A Necator americanus chromosomal reference genome.</title>
        <authorList>
            <person name="Ilik V."/>
            <person name="Petrzelkova K.J."/>
            <person name="Pardy F."/>
            <person name="Fuh T."/>
            <person name="Niatou-Singa F.S."/>
            <person name="Gouil Q."/>
            <person name="Baker L."/>
            <person name="Ritchie M.E."/>
            <person name="Jex A.R."/>
            <person name="Gazzola D."/>
            <person name="Li H."/>
            <person name="Toshio Fujiwara R."/>
            <person name="Zhan B."/>
            <person name="Aroian R.V."/>
            <person name="Pafco B."/>
            <person name="Schwarz E.M."/>
        </authorList>
    </citation>
    <scope>NUCLEOTIDE SEQUENCE [LARGE SCALE GENOMIC DNA]</scope>
    <source>
        <strain evidence="2 3">Aroian</strain>
        <tissue evidence="2">Whole animal</tissue>
    </source>
</reference>
<keyword evidence="1" id="KW-0812">Transmembrane</keyword>
<name>A0ABR1E6I5_NECAM</name>
<dbReference type="EMBL" id="JAVFWL010000005">
    <property type="protein sequence ID" value="KAK6757651.1"/>
    <property type="molecule type" value="Genomic_DNA"/>
</dbReference>
<evidence type="ECO:0000256" key="1">
    <source>
        <dbReference type="SAM" id="Phobius"/>
    </source>
</evidence>
<sequence length="81" mass="8886">MEISLWKIYTALNGLMTSITIFYHVFILSDRLTSACVISRCKETKCMENVTASAPSQIKGQLTGGLAFLAVSRIRALTETA</sequence>
<evidence type="ECO:0000313" key="2">
    <source>
        <dbReference type="EMBL" id="KAK6757651.1"/>
    </source>
</evidence>
<accession>A0ABR1E6I5</accession>
<organism evidence="2 3">
    <name type="scientific">Necator americanus</name>
    <name type="common">Human hookworm</name>
    <dbReference type="NCBI Taxonomy" id="51031"/>
    <lineage>
        <taxon>Eukaryota</taxon>
        <taxon>Metazoa</taxon>
        <taxon>Ecdysozoa</taxon>
        <taxon>Nematoda</taxon>
        <taxon>Chromadorea</taxon>
        <taxon>Rhabditida</taxon>
        <taxon>Rhabditina</taxon>
        <taxon>Rhabditomorpha</taxon>
        <taxon>Strongyloidea</taxon>
        <taxon>Ancylostomatidae</taxon>
        <taxon>Bunostominae</taxon>
        <taxon>Necator</taxon>
    </lineage>
</organism>
<gene>
    <name evidence="2" type="primary">Necator_chrV.g20246</name>
    <name evidence="2" type="ORF">RB195_015454</name>
</gene>
<keyword evidence="1" id="KW-1133">Transmembrane helix</keyword>
<keyword evidence="1" id="KW-0472">Membrane</keyword>
<keyword evidence="3" id="KW-1185">Reference proteome</keyword>
<evidence type="ECO:0000313" key="3">
    <source>
        <dbReference type="Proteomes" id="UP001303046"/>
    </source>
</evidence>
<evidence type="ECO:0008006" key="4">
    <source>
        <dbReference type="Google" id="ProtNLM"/>
    </source>
</evidence>
<proteinExistence type="predicted"/>
<comment type="caution">
    <text evidence="2">The sequence shown here is derived from an EMBL/GenBank/DDBJ whole genome shotgun (WGS) entry which is preliminary data.</text>
</comment>
<dbReference type="Proteomes" id="UP001303046">
    <property type="component" value="Unassembled WGS sequence"/>
</dbReference>
<protein>
    <recommendedName>
        <fullName evidence="4">7TM GPCR serpentine receptor class x (Srx) domain-containing protein</fullName>
    </recommendedName>
</protein>
<feature type="transmembrane region" description="Helical" evidence="1">
    <location>
        <begin position="6"/>
        <end position="26"/>
    </location>
</feature>